<dbReference type="GO" id="GO:0046872">
    <property type="term" value="F:metal ion binding"/>
    <property type="evidence" value="ECO:0007669"/>
    <property type="project" value="UniProtKB-KW"/>
</dbReference>
<dbReference type="Gene3D" id="2.60.40.720">
    <property type="match status" value="1"/>
</dbReference>
<keyword evidence="8" id="KW-0010">Activator</keyword>
<accession>A0AAV7X7C1</accession>
<dbReference type="PANTHER" id="PTHR11447:SF16">
    <property type="entry name" value="P53 PROTEIN LONG FORM VARIANT 1"/>
    <property type="match status" value="1"/>
</dbReference>
<feature type="site" description="Interaction with DNA" evidence="12">
    <location>
        <position position="69"/>
    </location>
</feature>
<feature type="binding site" evidence="11">
    <location>
        <position position="122"/>
    </location>
    <ligand>
        <name>Zn(2+)</name>
        <dbReference type="ChEBI" id="CHEBI:29105"/>
    </ligand>
</feature>
<dbReference type="CDD" id="cd08367">
    <property type="entry name" value="P53"/>
    <property type="match status" value="1"/>
</dbReference>
<dbReference type="EMBL" id="JAPTSV010000013">
    <property type="protein sequence ID" value="KAJ1521546.1"/>
    <property type="molecule type" value="Genomic_DNA"/>
</dbReference>
<dbReference type="InterPro" id="IPR011615">
    <property type="entry name" value="p53_DNA-bd"/>
</dbReference>
<dbReference type="PRINTS" id="PR00386">
    <property type="entry name" value="P53SUPPRESSR"/>
</dbReference>
<comment type="cofactor">
    <cofactor evidence="11">
        <name>Zn(2+)</name>
        <dbReference type="ChEBI" id="CHEBI:29105"/>
    </cofactor>
    <text evidence="11">Binds 1 zinc ion per subunit.</text>
</comment>
<dbReference type="GO" id="GO:0000978">
    <property type="term" value="F:RNA polymerase II cis-regulatory region sequence-specific DNA binding"/>
    <property type="evidence" value="ECO:0007669"/>
    <property type="project" value="TreeGrafter"/>
</dbReference>
<keyword evidence="7" id="KW-0238">DNA-binding</keyword>
<evidence type="ECO:0000313" key="15">
    <source>
        <dbReference type="Proteomes" id="UP001075354"/>
    </source>
</evidence>
<dbReference type="AlphaFoldDB" id="A0AAV7X7C1"/>
<evidence type="ECO:0000256" key="12">
    <source>
        <dbReference type="PIRSR" id="PIRSR602117-2"/>
    </source>
</evidence>
<dbReference type="Pfam" id="PF00870">
    <property type="entry name" value="P53"/>
    <property type="match status" value="1"/>
</dbReference>
<dbReference type="SUPFAM" id="SSF49417">
    <property type="entry name" value="p53-like transcription factors"/>
    <property type="match status" value="1"/>
</dbReference>
<evidence type="ECO:0000256" key="10">
    <source>
        <dbReference type="ARBA" id="ARBA00023242"/>
    </source>
</evidence>
<dbReference type="InterPro" id="IPR008967">
    <property type="entry name" value="p53-like_TF_DNA-bd_sf"/>
</dbReference>
<evidence type="ECO:0000256" key="2">
    <source>
        <dbReference type="ARBA" id="ARBA00006167"/>
    </source>
</evidence>
<evidence type="ECO:0000256" key="6">
    <source>
        <dbReference type="ARBA" id="ARBA00023015"/>
    </source>
</evidence>
<keyword evidence="5 11" id="KW-0862">Zinc</keyword>
<keyword evidence="15" id="KW-1185">Reference proteome</keyword>
<dbReference type="InterPro" id="IPR002117">
    <property type="entry name" value="p53_tumour_suppressor"/>
</dbReference>
<comment type="subcellular location">
    <subcellularLocation>
        <location evidence="1">Nucleus</location>
    </subcellularLocation>
</comment>
<keyword evidence="9" id="KW-0804">Transcription</keyword>
<keyword evidence="6" id="KW-0805">Transcription regulation</keyword>
<dbReference type="GO" id="GO:0006915">
    <property type="term" value="P:apoptotic process"/>
    <property type="evidence" value="ECO:0007669"/>
    <property type="project" value="UniProtKB-KW"/>
</dbReference>
<proteinExistence type="inferred from homology"/>
<sequence>MESQESDICNAEEMDMLLSKLWLFPLFKTVDWSSVSVPLMNPTGELPARNEWQGEYFFDAKVDLTGVHKKHYVVSSKLNKLYVDMDKVVPFQIHWDGTPGLYVRALMMFTLADHMKNPVKRCITHKDKDNPMNTHYEHSEHVLATGNDNAEYNMDQQSKRYSVKVPLHLQQGCNYALVNYKFMCKTSCTGGLNRSPTDVIFTLEDAGGTVYGRQIIAVKICSCPKRDKEKDEANMAEPSGGKRKMKVKKEEKKLEPAMKKIKQEFNPNENGPVTFMVTCTNHEIAEMAKNHLRRWDEIKSVEWGAPGVPGVPAPPLLHITDDVAVLPQPYL</sequence>
<dbReference type="GO" id="GO:0005634">
    <property type="term" value="C:nucleus"/>
    <property type="evidence" value="ECO:0007669"/>
    <property type="project" value="UniProtKB-SubCell"/>
</dbReference>
<evidence type="ECO:0000256" key="4">
    <source>
        <dbReference type="ARBA" id="ARBA00022723"/>
    </source>
</evidence>
<evidence type="ECO:0000259" key="13">
    <source>
        <dbReference type="Pfam" id="PF00870"/>
    </source>
</evidence>
<keyword evidence="4 11" id="KW-0479">Metal-binding</keyword>
<feature type="domain" description="p53 DNA-binding" evidence="13">
    <location>
        <begin position="49"/>
        <end position="234"/>
    </location>
</feature>
<organism evidence="14 15">
    <name type="scientific">Megalurothrips usitatus</name>
    <name type="common">bean blossom thrips</name>
    <dbReference type="NCBI Taxonomy" id="439358"/>
    <lineage>
        <taxon>Eukaryota</taxon>
        <taxon>Metazoa</taxon>
        <taxon>Ecdysozoa</taxon>
        <taxon>Arthropoda</taxon>
        <taxon>Hexapoda</taxon>
        <taxon>Insecta</taxon>
        <taxon>Pterygota</taxon>
        <taxon>Neoptera</taxon>
        <taxon>Paraneoptera</taxon>
        <taxon>Thysanoptera</taxon>
        <taxon>Terebrantia</taxon>
        <taxon>Thripoidea</taxon>
        <taxon>Thripidae</taxon>
        <taxon>Megalurothrips</taxon>
    </lineage>
</organism>
<gene>
    <name evidence="14" type="ORF">ONE63_003205</name>
</gene>
<feature type="binding site" evidence="11">
    <location>
        <position position="125"/>
    </location>
    <ligand>
        <name>Zn(2+)</name>
        <dbReference type="ChEBI" id="CHEBI:29105"/>
    </ligand>
</feature>
<keyword evidence="10" id="KW-0539">Nucleus</keyword>
<dbReference type="Proteomes" id="UP001075354">
    <property type="component" value="Chromosome 13"/>
</dbReference>
<evidence type="ECO:0000313" key="14">
    <source>
        <dbReference type="EMBL" id="KAJ1521546.1"/>
    </source>
</evidence>
<evidence type="ECO:0000256" key="9">
    <source>
        <dbReference type="ARBA" id="ARBA00023163"/>
    </source>
</evidence>
<keyword evidence="3" id="KW-0053">Apoptosis</keyword>
<evidence type="ECO:0000256" key="5">
    <source>
        <dbReference type="ARBA" id="ARBA00022833"/>
    </source>
</evidence>
<dbReference type="InterPro" id="IPR012346">
    <property type="entry name" value="p53/RUNT-type_TF_DNA-bd_sf"/>
</dbReference>
<dbReference type="PANTHER" id="PTHR11447">
    <property type="entry name" value="CELLULAR TUMOR ANTIGEN P53"/>
    <property type="match status" value="1"/>
</dbReference>
<evidence type="ECO:0000256" key="7">
    <source>
        <dbReference type="ARBA" id="ARBA00023125"/>
    </source>
</evidence>
<feature type="binding site" evidence="11">
    <location>
        <position position="184"/>
    </location>
    <ligand>
        <name>Zn(2+)</name>
        <dbReference type="ChEBI" id="CHEBI:29105"/>
    </ligand>
</feature>
<feature type="binding site" evidence="11">
    <location>
        <position position="188"/>
    </location>
    <ligand>
        <name>Zn(2+)</name>
        <dbReference type="ChEBI" id="CHEBI:29105"/>
    </ligand>
</feature>
<dbReference type="GO" id="GO:0000981">
    <property type="term" value="F:DNA-binding transcription factor activity, RNA polymerase II-specific"/>
    <property type="evidence" value="ECO:0007669"/>
    <property type="project" value="TreeGrafter"/>
</dbReference>
<comment type="caution">
    <text evidence="14">The sequence shown here is derived from an EMBL/GenBank/DDBJ whole genome shotgun (WGS) entry which is preliminary data.</text>
</comment>
<evidence type="ECO:0000256" key="3">
    <source>
        <dbReference type="ARBA" id="ARBA00022703"/>
    </source>
</evidence>
<evidence type="ECO:0000256" key="11">
    <source>
        <dbReference type="PIRSR" id="PIRSR602117-1"/>
    </source>
</evidence>
<evidence type="ECO:0000256" key="8">
    <source>
        <dbReference type="ARBA" id="ARBA00023159"/>
    </source>
</evidence>
<protein>
    <recommendedName>
        <fullName evidence="13">p53 DNA-binding domain-containing protein</fullName>
    </recommendedName>
</protein>
<reference evidence="14" key="1">
    <citation type="submission" date="2022-12" db="EMBL/GenBank/DDBJ databases">
        <title>Chromosome-level genome assembly of the bean flower thrips Megalurothrips usitatus.</title>
        <authorList>
            <person name="Ma L."/>
            <person name="Liu Q."/>
            <person name="Li H."/>
            <person name="Cai W."/>
        </authorList>
    </citation>
    <scope>NUCLEOTIDE SEQUENCE</scope>
    <source>
        <strain evidence="14">Cailab_2022a</strain>
    </source>
</reference>
<evidence type="ECO:0000256" key="1">
    <source>
        <dbReference type="ARBA" id="ARBA00004123"/>
    </source>
</evidence>
<name>A0AAV7X7C1_9NEOP</name>
<comment type="similarity">
    <text evidence="2">Belongs to the p53 family.</text>
</comment>